<organism evidence="1 2">
    <name type="scientific">Trichinella britovi</name>
    <name type="common">Parasitic roundworm</name>
    <dbReference type="NCBI Taxonomy" id="45882"/>
    <lineage>
        <taxon>Eukaryota</taxon>
        <taxon>Metazoa</taxon>
        <taxon>Ecdysozoa</taxon>
        <taxon>Nematoda</taxon>
        <taxon>Enoplea</taxon>
        <taxon>Dorylaimia</taxon>
        <taxon>Trichinellida</taxon>
        <taxon>Trichinellidae</taxon>
        <taxon>Trichinella</taxon>
    </lineage>
</organism>
<protein>
    <submittedName>
        <fullName evidence="1">Uncharacterized protein</fullName>
    </submittedName>
</protein>
<proteinExistence type="predicted"/>
<evidence type="ECO:0000313" key="1">
    <source>
        <dbReference type="EMBL" id="KRY13459.1"/>
    </source>
</evidence>
<name>A0A0V0ZMB8_TRIBR</name>
<comment type="caution">
    <text evidence="1">The sequence shown here is derived from an EMBL/GenBank/DDBJ whole genome shotgun (WGS) entry which is preliminary data.</text>
</comment>
<evidence type="ECO:0000313" key="2">
    <source>
        <dbReference type="Proteomes" id="UP000054653"/>
    </source>
</evidence>
<dbReference type="EMBL" id="JYDI01003693">
    <property type="protein sequence ID" value="KRY13459.1"/>
    <property type="molecule type" value="Genomic_DNA"/>
</dbReference>
<reference evidence="1 2" key="1">
    <citation type="submission" date="2015-01" db="EMBL/GenBank/DDBJ databases">
        <title>Evolution of Trichinella species and genotypes.</title>
        <authorList>
            <person name="Korhonen P.K."/>
            <person name="Edoardo P."/>
            <person name="Giuseppe L.R."/>
            <person name="Gasser R.B."/>
        </authorList>
    </citation>
    <scope>NUCLEOTIDE SEQUENCE [LARGE SCALE GENOMIC DNA]</scope>
    <source>
        <strain evidence="1">ISS120</strain>
    </source>
</reference>
<gene>
    <name evidence="1" type="ORF">T03_5442</name>
</gene>
<dbReference type="AlphaFoldDB" id="A0A0V0ZMB8"/>
<accession>A0A0V0ZMB8</accession>
<dbReference type="Proteomes" id="UP000054653">
    <property type="component" value="Unassembled WGS sequence"/>
</dbReference>
<sequence length="47" mass="5033">MFDSVFAQFIVDFAISDCLLFVSLQQVVPNFVIGCSLIGCTSSSLIG</sequence>
<keyword evidence="2" id="KW-1185">Reference proteome</keyword>